<evidence type="ECO:0000313" key="2">
    <source>
        <dbReference type="Proteomes" id="UP000179106"/>
    </source>
</evidence>
<sequence length="78" mass="8690">MLRGEGFKITTEESEADVAITDNIEQARNFTAPSVVFVSSGAQTPILPEKVFHLTRHFTGDDIRVVLTRGRQDYLPAQ</sequence>
<evidence type="ECO:0000313" key="1">
    <source>
        <dbReference type="EMBL" id="OGZ53463.1"/>
    </source>
</evidence>
<proteinExistence type="predicted"/>
<comment type="caution">
    <text evidence="1">The sequence shown here is derived from an EMBL/GenBank/DDBJ whole genome shotgun (WGS) entry which is preliminary data.</text>
</comment>
<accession>A0A1G2GTD7</accession>
<protein>
    <submittedName>
        <fullName evidence="1">Uncharacterized protein</fullName>
    </submittedName>
</protein>
<dbReference type="AlphaFoldDB" id="A0A1G2GTD7"/>
<dbReference type="Proteomes" id="UP000179106">
    <property type="component" value="Unassembled WGS sequence"/>
</dbReference>
<gene>
    <name evidence="1" type="ORF">A3B25_03060</name>
</gene>
<organism evidence="1 2">
    <name type="scientific">Candidatus Ryanbacteria bacterium RIFCSPLOWO2_01_FULL_48_26</name>
    <dbReference type="NCBI Taxonomy" id="1802126"/>
    <lineage>
        <taxon>Bacteria</taxon>
        <taxon>Candidatus Ryaniibacteriota</taxon>
    </lineage>
</organism>
<reference evidence="1 2" key="1">
    <citation type="journal article" date="2016" name="Nat. Commun.">
        <title>Thousands of microbial genomes shed light on interconnected biogeochemical processes in an aquifer system.</title>
        <authorList>
            <person name="Anantharaman K."/>
            <person name="Brown C.T."/>
            <person name="Hug L.A."/>
            <person name="Sharon I."/>
            <person name="Castelle C.J."/>
            <person name="Probst A.J."/>
            <person name="Thomas B.C."/>
            <person name="Singh A."/>
            <person name="Wilkins M.J."/>
            <person name="Karaoz U."/>
            <person name="Brodie E.L."/>
            <person name="Williams K.H."/>
            <person name="Hubbard S.S."/>
            <person name="Banfield J.F."/>
        </authorList>
    </citation>
    <scope>NUCLEOTIDE SEQUENCE [LARGE SCALE GENOMIC DNA]</scope>
</reference>
<dbReference type="EMBL" id="MHNW01000017">
    <property type="protein sequence ID" value="OGZ53463.1"/>
    <property type="molecule type" value="Genomic_DNA"/>
</dbReference>
<name>A0A1G2GTD7_9BACT</name>